<dbReference type="GeneID" id="29674297"/>
<gene>
    <name evidence="1" type="ordered locus">Smon_0808</name>
</gene>
<dbReference type="Proteomes" id="UP000002072">
    <property type="component" value="Chromosome"/>
</dbReference>
<evidence type="ECO:0000313" key="2">
    <source>
        <dbReference type="Proteomes" id="UP000002072"/>
    </source>
</evidence>
<accession>D1AYA0</accession>
<dbReference type="HOGENOM" id="CLU_025062_0_0_0"/>
<dbReference type="KEGG" id="smf:Smon_0808"/>
<reference evidence="1 2" key="1">
    <citation type="journal article" date="2009" name="Stand. Genomic Sci.">
        <title>Complete genome sequence of Streptobacillus moniliformis type strain (9901T).</title>
        <authorList>
            <person name="Nolan M."/>
            <person name="Gronow S."/>
            <person name="Lapidus A."/>
            <person name="Ivanova N."/>
            <person name="Copeland A."/>
            <person name="Lucas S."/>
            <person name="Del Rio T.G."/>
            <person name="Chen F."/>
            <person name="Tice H."/>
            <person name="Pitluck S."/>
            <person name="Cheng J.F."/>
            <person name="Sims D."/>
            <person name="Meincke L."/>
            <person name="Bruce D."/>
            <person name="Goodwin L."/>
            <person name="Brettin T."/>
            <person name="Han C."/>
            <person name="Detter J.C."/>
            <person name="Ovchinikova G."/>
            <person name="Pati A."/>
            <person name="Mavromatis K."/>
            <person name="Mikhailova N."/>
            <person name="Chen A."/>
            <person name="Palaniappan K."/>
            <person name="Land M."/>
            <person name="Hauser L."/>
            <person name="Chang Y.J."/>
            <person name="Jeffries C.D."/>
            <person name="Rohde M."/>
            <person name="Sproer C."/>
            <person name="Goker M."/>
            <person name="Bristow J."/>
            <person name="Eisen J.A."/>
            <person name="Markowitz V."/>
            <person name="Hugenholtz P."/>
            <person name="Kyrpides N.C."/>
            <person name="Klenk H.P."/>
            <person name="Chain P."/>
        </authorList>
    </citation>
    <scope>NUCLEOTIDE SEQUENCE [LARGE SCALE GENOMIC DNA]</scope>
    <source>
        <strain evidence="2">ATCC 14647 / DSM 12112 / NCTC 10651 / 9901</strain>
    </source>
</reference>
<organism evidence="1 2">
    <name type="scientific">Streptobacillus moniliformis (strain ATCC 14647 / DSM 12112 / NCTC 10651 / 9901)</name>
    <dbReference type="NCBI Taxonomy" id="519441"/>
    <lineage>
        <taxon>Bacteria</taxon>
        <taxon>Fusobacteriati</taxon>
        <taxon>Fusobacteriota</taxon>
        <taxon>Fusobacteriia</taxon>
        <taxon>Fusobacteriales</taxon>
        <taxon>Leptotrichiaceae</taxon>
        <taxon>Streptobacillus</taxon>
    </lineage>
</organism>
<dbReference type="RefSeq" id="WP_012858827.1">
    <property type="nucleotide sequence ID" value="NC_013515.1"/>
</dbReference>
<keyword evidence="2" id="KW-1185">Reference proteome</keyword>
<dbReference type="EMBL" id="CP001779">
    <property type="protein sequence ID" value="ACZ01276.1"/>
    <property type="molecule type" value="Genomic_DNA"/>
</dbReference>
<dbReference type="eggNOG" id="COG3733">
    <property type="taxonomic scope" value="Bacteria"/>
</dbReference>
<evidence type="ECO:0000313" key="1">
    <source>
        <dbReference type="EMBL" id="ACZ01276.1"/>
    </source>
</evidence>
<sequence length="685" mass="77783">MLNKRKLIGLITISTTVLGAEYYVKNDNNIELSYGFIENTIAVALAQAQSQQSSNAGNHFSTKVTSEINWGGIFGKNKEVFTFLGVGAGGEKQFKSSGKREFNTKGYIGINLKKKLTEELELILNASYQYKDNNNHEGAIKELIKSRGEWKKEFEEDKEALKKYYHSQGLRFKEEESLFSGIVNYKHKLFKLHSGVIYTAGYLNNGDYRLENFVNIKTSKGKHDIEGEINYKIKKDTYAKGGRLKLDLNTTSRLNKVDIHNRINLYLGTIIPNKKDYKILLENGIKYSASNNLELNTTASAEVVFKQIEINTKATDLKVLYKPELKLNVKYNKDNIDVESNNKLMGRVETKGAKLDKDEYDSSSKKDQTIASVYTGNMIRYKSIRGVGKYSGIVKMKKGTNSADFERVEHLLEVGAGLTYEKKIGRLDIRHSVDGRYIFGYIEKNFSILNLWSDNKAEYRLNNKVTLKGELNLTTSNRLSIINHDSNTDEFLLLADTKGTVEYKLNNKIDITSTIGAKTISLFSTLKNAQMKNSQSNTTNNGPDLHLSSKYTYKVYNENKVKYQIRDNIGLITRLDVSYADNFTSDKLYESLNKIKRNQVGEKGLEEINKEDLNKINKETAKFGNSKSILLISPSVGTELKYLNNKLIINPNLGVDVKAHIKENGNKLEYKTTNIKAALKVEYRW</sequence>
<dbReference type="AlphaFoldDB" id="D1AYA0"/>
<dbReference type="STRING" id="519441.Smon_0808"/>
<protein>
    <submittedName>
        <fullName evidence="1">Uncharacterized protein</fullName>
    </submittedName>
</protein>
<name>D1AYA0_STRM9</name>
<proteinExistence type="predicted"/>